<feature type="transmembrane region" description="Helical" evidence="2">
    <location>
        <begin position="88"/>
        <end position="110"/>
    </location>
</feature>
<gene>
    <name evidence="3" type="ORF">OE88DRAFT_1654717</name>
</gene>
<feature type="compositionally biased region" description="Basic and acidic residues" evidence="1">
    <location>
        <begin position="26"/>
        <end position="37"/>
    </location>
</feature>
<organism evidence="3 4">
    <name type="scientific">Heliocybe sulcata</name>
    <dbReference type="NCBI Taxonomy" id="5364"/>
    <lineage>
        <taxon>Eukaryota</taxon>
        <taxon>Fungi</taxon>
        <taxon>Dikarya</taxon>
        <taxon>Basidiomycota</taxon>
        <taxon>Agaricomycotina</taxon>
        <taxon>Agaricomycetes</taxon>
        <taxon>Gloeophyllales</taxon>
        <taxon>Gloeophyllaceae</taxon>
        <taxon>Heliocybe</taxon>
    </lineage>
</organism>
<dbReference type="EMBL" id="ML213506">
    <property type="protein sequence ID" value="TFK54184.1"/>
    <property type="molecule type" value="Genomic_DNA"/>
</dbReference>
<keyword evidence="2" id="KW-1133">Transmembrane helix</keyword>
<proteinExistence type="predicted"/>
<feature type="region of interest" description="Disordered" evidence="1">
    <location>
        <begin position="1"/>
        <end position="37"/>
    </location>
</feature>
<dbReference type="AlphaFoldDB" id="A0A5C3N939"/>
<dbReference type="Proteomes" id="UP000305948">
    <property type="component" value="Unassembled WGS sequence"/>
</dbReference>
<dbReference type="STRING" id="5364.A0A5C3N939"/>
<name>A0A5C3N939_9AGAM</name>
<dbReference type="OrthoDB" id="3233661at2759"/>
<accession>A0A5C3N939</accession>
<keyword evidence="4" id="KW-1185">Reference proteome</keyword>
<evidence type="ECO:0000313" key="3">
    <source>
        <dbReference type="EMBL" id="TFK54184.1"/>
    </source>
</evidence>
<keyword evidence="2" id="KW-0472">Membrane</keyword>
<evidence type="ECO:0000256" key="2">
    <source>
        <dbReference type="SAM" id="Phobius"/>
    </source>
</evidence>
<protein>
    <submittedName>
        <fullName evidence="3">Uncharacterized protein</fullName>
    </submittedName>
</protein>
<sequence>MILLDEEDQHQRKLRPSSVAGPTSRNPEDAVPGRDRLPDYETSQALQDYGTSHVQQEHEIVPVKQGKKRRKCWYCAFGFNSDARFWRATLYALIIYILITIAVAVPLLVLRLRQQREKKAFGPPWGDESASALLALPISDGQVVDCNTWQSGGDDGQAVLEYKFPVTSSIVFKSNVTHDMEAPRLVQGNLLVDLNPDHSEDETLVYVNLNYSSAPLLKATNVCHIRGLGSDGVSITVPRNLAVSDSLYFDMTVLLPSNSNGSINIEQLVTFLPSFTQRLGSLYPAVHFTKTTIEGPMSAITVGSLQAEALVVKSSLAPITGTFNASDSLILDTMAAPITANITLTNPRKCGRPTILDVSTGNSGLSANVTLSITAPPTTTSNLAPQFLSEVTTFSGDLNLSVVHDPDTAPTHMHLRCQNNLGASSVTLDDKFEGTFSVQTKFDDVLVLGTDAASMMRAADPLGQGRSRTFQVDYNATSRMDGWVGWGARPNVKWARKTGQGRVEVVTSLSPVALDLGGG</sequence>
<reference evidence="3 4" key="1">
    <citation type="journal article" date="2019" name="Nat. Ecol. Evol.">
        <title>Megaphylogeny resolves global patterns of mushroom evolution.</title>
        <authorList>
            <person name="Varga T."/>
            <person name="Krizsan K."/>
            <person name="Foldi C."/>
            <person name="Dima B."/>
            <person name="Sanchez-Garcia M."/>
            <person name="Sanchez-Ramirez S."/>
            <person name="Szollosi G.J."/>
            <person name="Szarkandi J.G."/>
            <person name="Papp V."/>
            <person name="Albert L."/>
            <person name="Andreopoulos W."/>
            <person name="Angelini C."/>
            <person name="Antonin V."/>
            <person name="Barry K.W."/>
            <person name="Bougher N.L."/>
            <person name="Buchanan P."/>
            <person name="Buyck B."/>
            <person name="Bense V."/>
            <person name="Catcheside P."/>
            <person name="Chovatia M."/>
            <person name="Cooper J."/>
            <person name="Damon W."/>
            <person name="Desjardin D."/>
            <person name="Finy P."/>
            <person name="Geml J."/>
            <person name="Haridas S."/>
            <person name="Hughes K."/>
            <person name="Justo A."/>
            <person name="Karasinski D."/>
            <person name="Kautmanova I."/>
            <person name="Kiss B."/>
            <person name="Kocsube S."/>
            <person name="Kotiranta H."/>
            <person name="LaButti K.M."/>
            <person name="Lechner B.E."/>
            <person name="Liimatainen K."/>
            <person name="Lipzen A."/>
            <person name="Lukacs Z."/>
            <person name="Mihaltcheva S."/>
            <person name="Morgado L.N."/>
            <person name="Niskanen T."/>
            <person name="Noordeloos M.E."/>
            <person name="Ohm R.A."/>
            <person name="Ortiz-Santana B."/>
            <person name="Ovrebo C."/>
            <person name="Racz N."/>
            <person name="Riley R."/>
            <person name="Savchenko A."/>
            <person name="Shiryaev A."/>
            <person name="Soop K."/>
            <person name="Spirin V."/>
            <person name="Szebenyi C."/>
            <person name="Tomsovsky M."/>
            <person name="Tulloss R.E."/>
            <person name="Uehling J."/>
            <person name="Grigoriev I.V."/>
            <person name="Vagvolgyi C."/>
            <person name="Papp T."/>
            <person name="Martin F.M."/>
            <person name="Miettinen O."/>
            <person name="Hibbett D.S."/>
            <person name="Nagy L.G."/>
        </authorList>
    </citation>
    <scope>NUCLEOTIDE SEQUENCE [LARGE SCALE GENOMIC DNA]</scope>
    <source>
        <strain evidence="3 4">OMC1185</strain>
    </source>
</reference>
<keyword evidence="2" id="KW-0812">Transmembrane</keyword>
<evidence type="ECO:0000313" key="4">
    <source>
        <dbReference type="Proteomes" id="UP000305948"/>
    </source>
</evidence>
<evidence type="ECO:0000256" key="1">
    <source>
        <dbReference type="SAM" id="MobiDB-lite"/>
    </source>
</evidence>